<dbReference type="NCBIfam" id="TIGR01451">
    <property type="entry name" value="B_ant_repeat"/>
    <property type="match status" value="4"/>
</dbReference>
<evidence type="ECO:0000259" key="4">
    <source>
        <dbReference type="Pfam" id="PF21959"/>
    </source>
</evidence>
<dbReference type="Gene3D" id="2.60.40.740">
    <property type="match status" value="2"/>
</dbReference>
<feature type="domain" description="DUF11" evidence="3">
    <location>
        <begin position="305"/>
        <end position="428"/>
    </location>
</feature>
<dbReference type="Pfam" id="PF01345">
    <property type="entry name" value="DUF11"/>
    <property type="match status" value="3"/>
</dbReference>
<evidence type="ECO:0000313" key="6">
    <source>
        <dbReference type="Proteomes" id="UP001566331"/>
    </source>
</evidence>
<dbReference type="PANTHER" id="PTHR34819">
    <property type="entry name" value="LARGE CYSTEINE-RICH PERIPLASMIC PROTEIN OMCB"/>
    <property type="match status" value="1"/>
</dbReference>
<dbReference type="Proteomes" id="UP001566331">
    <property type="component" value="Unassembled WGS sequence"/>
</dbReference>
<feature type="signal peptide" evidence="2">
    <location>
        <begin position="1"/>
        <end position="28"/>
    </location>
</feature>
<protein>
    <recommendedName>
        <fullName evidence="7">DUF11 domain-containing protein</fullName>
    </recommendedName>
</protein>
<keyword evidence="6" id="KW-1185">Reference proteome</keyword>
<feature type="domain" description="DUF11" evidence="3">
    <location>
        <begin position="448"/>
        <end position="541"/>
    </location>
</feature>
<dbReference type="InterPro" id="IPR047589">
    <property type="entry name" value="DUF11_rpt"/>
</dbReference>
<dbReference type="InterPro" id="IPR001434">
    <property type="entry name" value="OmcB-like_DUF11"/>
</dbReference>
<gene>
    <name evidence="5" type="ORF">AB6713_19085</name>
</gene>
<dbReference type="EMBL" id="JBFWIC010000046">
    <property type="protein sequence ID" value="MEZ0476693.1"/>
    <property type="molecule type" value="Genomic_DNA"/>
</dbReference>
<feature type="chain" id="PRO_5047262443" description="DUF11 domain-containing protein" evidence="2">
    <location>
        <begin position="29"/>
        <end position="2228"/>
    </location>
</feature>
<evidence type="ECO:0000256" key="2">
    <source>
        <dbReference type="SAM" id="SignalP"/>
    </source>
</evidence>
<feature type="domain" description="DUF11" evidence="3">
    <location>
        <begin position="794"/>
        <end position="917"/>
    </location>
</feature>
<comment type="caution">
    <text evidence="5">The sequence shown here is derived from an EMBL/GenBank/DDBJ whole genome shotgun (WGS) entry which is preliminary data.</text>
</comment>
<feature type="region of interest" description="Disordered" evidence="1">
    <location>
        <begin position="897"/>
        <end position="920"/>
    </location>
</feature>
<evidence type="ECO:0000259" key="3">
    <source>
        <dbReference type="Pfam" id="PF01345"/>
    </source>
</evidence>
<dbReference type="SUPFAM" id="SSF63825">
    <property type="entry name" value="YWTD domain"/>
    <property type="match status" value="2"/>
</dbReference>
<accession>A0ABV4HVS1</accession>
<evidence type="ECO:0000256" key="1">
    <source>
        <dbReference type="SAM" id="MobiDB-lite"/>
    </source>
</evidence>
<evidence type="ECO:0008006" key="7">
    <source>
        <dbReference type="Google" id="ProtNLM"/>
    </source>
</evidence>
<dbReference type="RefSeq" id="WP_412753981.1">
    <property type="nucleotide sequence ID" value="NZ_JBFWIB010000026.1"/>
</dbReference>
<dbReference type="InterPro" id="IPR054215">
    <property type="entry name" value="DUF6923"/>
</dbReference>
<feature type="non-terminal residue" evidence="5">
    <location>
        <position position="2228"/>
    </location>
</feature>
<dbReference type="Pfam" id="PF21959">
    <property type="entry name" value="DUF6923"/>
    <property type="match status" value="2"/>
</dbReference>
<sequence length="2228" mass="222427">MTVTSQRKAAAFCRSSLLSLVLVVSAFAGMKVLAQSAVTNTATVAPPDGVVDSNPDNDSDDALISVSAPPPDFGACDATMYLMQGGPTALLRIDTSTNPFTYPPLGSAAVTYNAAAYNPVDNYIYASGQVDGQHVLLRIGSDGSAENLGAVSGGGIDTVAADLNTGEIGPDGFYYVKGSQSTNQAWRVDLATRTATLITLSESVWLSDWAWHNGLLYGHSHVTGLLHAIDPATGATTTVGQTGIADAFGAIYGASNGVFGSVNGGGFYQFDLTTGAVTLISDSPPSGGANDGAKCHTTPMEFAADLAIDKDDGSETYVPGEDVVYTIVVSNLGPFGVQGATVADPLPTGITTASWTCGSGTGGGTCGAAIGSGAIADVPVNLPADATVTFTLTLSVPSDFSGDLVNVATVTSPPEGSPDPTPGNNTDDDTDTLEPSVVTVEKTSSPVPGTMLGVGDTITYTVTTTVAGGPTSDVVTLTDTLSAGLTFGTVTAPGDFTCSGELVCTLPAGTPAGTYALSYTAIVDLGATGTVSNTVVPTGDDNPTCGTCTTQHPVQPSFGTCDATIYLGVGVTGGVQLVRADTSTNPLTYPPIGSPDSPGYNAMGYDPDSNYIYATRWDAGTSRWRLLRIGSDGVVRDVGPIVGGGINAATSIATGVVGADGFYYVKGNISTSEMWRVDLSTRTATRIALSQAIASADFAWNGGLIYTHDQTSGIVYSIDPNTGTVDPIGQSGVAGGGFGSLISASNGVFGRENATGGFYRFNLTTGVATLISDGPVGAGDGAKCPTTAVEFPADLAIDKDDGSDTYMPGEDVVYTIVVSNLGPFGVAGATVDDPLPAGITTASWTCGSGTGGGVCGTASGSGAIADVPVDLPADATVTFTLTLSVPDDFEGELVNVATVSSPPDGSPDPNPDNNTDDDTDVTPVITVNKSVDPASNTPVSPGDTLTYTLTVDVVGSATVEPEVLTDTLGAGLTAGTMPAGCVASGQVMTCTLAADAAIGTHTFTYTATVDADAETQVENSVVPTNGECETCTTVNPVDPTVLVNKSVDVGDGTAVSVGDTLTYTLTAQVSNAVTAVAEVMTDTLGTGLTVGTMPAGCTNAGQVVTCTLAAGAAIGTHTFVYTATVNEDATTQVENNVEPSTGICGDCTTVNPVDPTILVNKSVDPASGTPVSVGDTLTYTLTVDVANAVTTADEVLPDTLGAGLTAGPMPAGCTNAGQVITCTLAAGAAVGTHTFVYTATVNEDAETSVDNSVEPTNGVCGTCTTTNPVDPTVIVNKSVDQAPGVAVAVGDTLTYTLTVDVTNAVTSADEILTDTLGTGLTVGTLPAGCTSTGQVIICTLAQGTAIGTHTFVYTATVNEDATTEVENNVEPGTGICETCSIITPVDPTIRTGKSVDVGSGTPVSVGDTLTYTLTAVVANAATTEAEVMTDTLGDGLTAGPMPAGCTNAGQVITCTLAADSPIGTYTFTYTATVDADAETEVSNEVVPTNGVCETSCTTVNPLDPTITTNKSVDVGSGTAVSVGDTLTYTLTAVVANAATTEAEVMTDTLGAGLTVGTVPAGCVASGQVVTCTVPTGSAIGTYTFTYTATVDADAETQVENNVVPTNGECQTCGTVNPVDPTVTINKSVDVGSGTEVAVGDTLTYTVTATVANAVTADPEVLTDTLGDGLTVGPMPAGCTASGQVITCTLAAGAAIGTHTFTYTATVDEDATTQVENNVEPSTGVCGTCTTVNPLTPTITVGKSVDVGSGTAVAPGDTLTYTLTATVANAVTNEPEPLIDTLGDGLTVGTLPAGCTASGQVITCTLEAGAAIGVHTFVYTATVNADATIEVSNNVSPTRGVCDECSTVNPLTPSITVNKSVDPASGTEVSAGDTLTYTLTVDVATAATVDPEVMTDTLGDGLTLGTLPDGCSATGQVITCTLAAGAAIGTHTFEYTATVDLDAATEVSNSVTTSTGTCETCTTTNPVISKVLVSKTSNPEDGTEVAVGDVITYTVTVTVASGATTEALLLPDTLSAGQTLLEDSIAAPAGGDCSVVATGLECTLAAGALPGVHTFTYQAQVAPDAVGDIGNVVSATGGGGSEPECTDCSTEHPVAEPVVTIAKTADPDEGEEVGVGDTLMYTLTVTIEKAALTMPVLLHDTPGAGLTVGALPAGCVNGAGEIVCTVETGTVPGVYTFSYPATVNADALGEVSNAVVSEYAGSITPVCQPCGTVHKLADEPELRVIKTAG</sequence>
<name>A0ABV4HVS1_9GAMM</name>
<feature type="domain" description="DUF6923" evidence="4">
    <location>
        <begin position="84"/>
        <end position="296"/>
    </location>
</feature>
<proteinExistence type="predicted"/>
<feature type="region of interest" description="Disordered" evidence="1">
    <location>
        <begin position="407"/>
        <end position="432"/>
    </location>
</feature>
<evidence type="ECO:0000313" key="5">
    <source>
        <dbReference type="EMBL" id="MEZ0476693.1"/>
    </source>
</evidence>
<keyword evidence="2" id="KW-0732">Signal</keyword>
<feature type="domain" description="DUF6923" evidence="4">
    <location>
        <begin position="575"/>
        <end position="786"/>
    </location>
</feature>
<dbReference type="InterPro" id="IPR051172">
    <property type="entry name" value="Chlamydia_OmcB"/>
</dbReference>
<organism evidence="5 6">
    <name type="scientific">Luteimonas salinilitoris</name>
    <dbReference type="NCBI Taxonomy" id="3237697"/>
    <lineage>
        <taxon>Bacteria</taxon>
        <taxon>Pseudomonadati</taxon>
        <taxon>Pseudomonadota</taxon>
        <taxon>Gammaproteobacteria</taxon>
        <taxon>Lysobacterales</taxon>
        <taxon>Lysobacteraceae</taxon>
        <taxon>Luteimonas</taxon>
    </lineage>
</organism>
<dbReference type="PANTHER" id="PTHR34819:SF3">
    <property type="entry name" value="CELL SURFACE PROTEIN"/>
    <property type="match status" value="1"/>
</dbReference>
<reference evidence="5 6" key="1">
    <citation type="submission" date="2024-07" db="EMBL/GenBank/DDBJ databases">
        <title>Luteimonas salilacus sp. nov., isolated from the shore soil of Salt Lake in Tibet of China.</title>
        <authorList>
            <person name="Zhang X."/>
            <person name="Li A."/>
        </authorList>
    </citation>
    <scope>NUCLEOTIDE SEQUENCE [LARGE SCALE GENOMIC DNA]</scope>
    <source>
        <strain evidence="5 6">B3-2-R+30</strain>
    </source>
</reference>